<sequence length="45" mass="5145">MQHSPLRPEQSQEQCDCRGKDLQRLASYRGAMFPREIPWAALVSG</sequence>
<evidence type="ECO:0000313" key="1">
    <source>
        <dbReference type="EMBL" id="MDO7787872.1"/>
    </source>
</evidence>
<evidence type="ECO:0000313" key="2">
    <source>
        <dbReference type="Proteomes" id="UP001172911"/>
    </source>
</evidence>
<gene>
    <name evidence="1" type="ORF">P6N53_11635</name>
</gene>
<protein>
    <submittedName>
        <fullName evidence="1">Uncharacterized protein</fullName>
    </submittedName>
</protein>
<reference evidence="1" key="2">
    <citation type="submission" date="2023-03" db="EMBL/GenBank/DDBJ databases">
        <authorList>
            <person name="Zhang Z."/>
        </authorList>
    </citation>
    <scope>NUCLEOTIDE SEQUENCE</scope>
    <source>
        <strain evidence="1">DSA</strain>
    </source>
</reference>
<name>A0AAW7ZES7_9FIRM</name>
<reference evidence="1" key="1">
    <citation type="journal article" date="2023" name="J. Hazard. Mater.">
        <title>Anaerobic biodegradation of pyrene and benzo[a]pyrene by a new sulfate-reducing Desulforamulus aquiferis strain DSA.</title>
        <authorList>
            <person name="Zhang Z."/>
            <person name="Sun J."/>
            <person name="Gong X."/>
            <person name="Wang C."/>
            <person name="Wang H."/>
        </authorList>
    </citation>
    <scope>NUCLEOTIDE SEQUENCE</scope>
    <source>
        <strain evidence="1">DSA</strain>
    </source>
</reference>
<comment type="caution">
    <text evidence="1">The sequence shown here is derived from an EMBL/GenBank/DDBJ whole genome shotgun (WGS) entry which is preliminary data.</text>
</comment>
<dbReference type="Proteomes" id="UP001172911">
    <property type="component" value="Unassembled WGS sequence"/>
</dbReference>
<keyword evidence="2" id="KW-1185">Reference proteome</keyword>
<dbReference type="EMBL" id="JARPTC010000017">
    <property type="protein sequence ID" value="MDO7787872.1"/>
    <property type="molecule type" value="Genomic_DNA"/>
</dbReference>
<accession>A0AAW7ZES7</accession>
<organism evidence="1 2">
    <name type="scientific">Desulforamulus aquiferis</name>
    <dbReference type="NCBI Taxonomy" id="1397668"/>
    <lineage>
        <taxon>Bacteria</taxon>
        <taxon>Bacillati</taxon>
        <taxon>Bacillota</taxon>
        <taxon>Clostridia</taxon>
        <taxon>Eubacteriales</taxon>
        <taxon>Peptococcaceae</taxon>
        <taxon>Desulforamulus</taxon>
    </lineage>
</organism>
<dbReference type="AlphaFoldDB" id="A0AAW7ZES7"/>
<proteinExistence type="predicted"/>